<dbReference type="GO" id="GO:0000287">
    <property type="term" value="F:magnesium ion binding"/>
    <property type="evidence" value="ECO:0007669"/>
    <property type="project" value="UniProtKB-ARBA"/>
</dbReference>
<dbReference type="GO" id="GO:0016705">
    <property type="term" value="F:oxidoreductase activity, acting on paired donors, with incorporation or reduction of molecular oxygen"/>
    <property type="evidence" value="ECO:0007669"/>
    <property type="project" value="InterPro"/>
</dbReference>
<dbReference type="Gene3D" id="3.40.50.970">
    <property type="match status" value="2"/>
</dbReference>
<dbReference type="GO" id="GO:0005506">
    <property type="term" value="F:iron ion binding"/>
    <property type="evidence" value="ECO:0007669"/>
    <property type="project" value="InterPro"/>
</dbReference>
<dbReference type="PROSITE" id="PS00086">
    <property type="entry name" value="CYTOCHROME_P450"/>
    <property type="match status" value="1"/>
</dbReference>
<keyword evidence="3" id="KW-0670">Pyruvate</keyword>
<evidence type="ECO:0000313" key="3">
    <source>
        <dbReference type="EMBL" id="OFW57532.1"/>
    </source>
</evidence>
<dbReference type="Proteomes" id="UP000177876">
    <property type="component" value="Unassembled WGS sequence"/>
</dbReference>
<feature type="domain" description="Thiamine pyrophosphate enzyme TPP-binding" evidence="2">
    <location>
        <begin position="43"/>
        <end position="206"/>
    </location>
</feature>
<evidence type="ECO:0000313" key="4">
    <source>
        <dbReference type="Proteomes" id="UP000177876"/>
    </source>
</evidence>
<gene>
    <name evidence="3" type="ORF">A2Y75_10150</name>
</gene>
<protein>
    <submittedName>
        <fullName evidence="3">Pyruvate ferredoxin oxidoreductase</fullName>
    </submittedName>
</protein>
<evidence type="ECO:0000256" key="1">
    <source>
        <dbReference type="ARBA" id="ARBA00023002"/>
    </source>
</evidence>
<evidence type="ECO:0000259" key="2">
    <source>
        <dbReference type="Pfam" id="PF02775"/>
    </source>
</evidence>
<dbReference type="InterPro" id="IPR029061">
    <property type="entry name" value="THDP-binding"/>
</dbReference>
<proteinExistence type="predicted"/>
<reference evidence="3 4" key="1">
    <citation type="journal article" date="2016" name="Nat. Commun.">
        <title>Thousands of microbial genomes shed light on interconnected biogeochemical processes in an aquifer system.</title>
        <authorList>
            <person name="Anantharaman K."/>
            <person name="Brown C.T."/>
            <person name="Hug L.A."/>
            <person name="Sharon I."/>
            <person name="Castelle C.J."/>
            <person name="Probst A.J."/>
            <person name="Thomas B.C."/>
            <person name="Singh A."/>
            <person name="Wilkins M.J."/>
            <person name="Karaoz U."/>
            <person name="Brodie E.L."/>
            <person name="Williams K.H."/>
            <person name="Hubbard S.S."/>
            <person name="Banfield J.F."/>
        </authorList>
    </citation>
    <scope>NUCLEOTIDE SEQUENCE [LARGE SCALE GENOMIC DNA]</scope>
</reference>
<name>A0A1F2WL25_9ACTN</name>
<dbReference type="SUPFAM" id="SSF52518">
    <property type="entry name" value="Thiamin diphosphate-binding fold (THDP-binding)"/>
    <property type="match status" value="1"/>
</dbReference>
<dbReference type="Pfam" id="PF02775">
    <property type="entry name" value="TPP_enzyme_C"/>
    <property type="match status" value="1"/>
</dbReference>
<comment type="caution">
    <text evidence="3">The sequence shown here is derived from an EMBL/GenBank/DDBJ whole genome shotgun (WGS) entry which is preliminary data.</text>
</comment>
<keyword evidence="1" id="KW-0560">Oxidoreductase</keyword>
<dbReference type="InterPro" id="IPR051479">
    <property type="entry name" value="PorB-like"/>
</dbReference>
<dbReference type="InterPro" id="IPR011766">
    <property type="entry name" value="TPP_enzyme_TPP-bd"/>
</dbReference>
<dbReference type="CDD" id="cd03376">
    <property type="entry name" value="TPP_PFOR_porB_like"/>
    <property type="match status" value="1"/>
</dbReference>
<dbReference type="GO" id="GO:0030976">
    <property type="term" value="F:thiamine pyrophosphate binding"/>
    <property type="evidence" value="ECO:0007669"/>
    <property type="project" value="InterPro"/>
</dbReference>
<dbReference type="PANTHER" id="PTHR42897:SF2">
    <property type="entry name" value="PYRUVATE SYNTHASE SUBUNIT PORB"/>
    <property type="match status" value="1"/>
</dbReference>
<dbReference type="InterPro" id="IPR017972">
    <property type="entry name" value="Cyt_P450_CS"/>
</dbReference>
<sequence length="294" mass="31655">MESRYGNVLFSPGHRACPGCGASLAVRTILLATGPDVIVVTATGCVETFTSPYPYSSWGVPWLHPLFENAGAVATGVELALKAKGLSEKVKVIIIGGDGGTLDIGMGSLSGMFERGNDVLYVCYDNEAYMNTGVQRSSATPVGAATTTTPTGRASWGKDVPKKNLAAIALAHDIPYVATASIGYPKDLVRKVKKAMEIRGPKYLDVHSPCPIGWGFDPDRTIEIAKLAIQTGLVPLYETGYGQTLKARRIGKVKPVDEYLRLQSRFRHLFERGDKEHIAAIQAIADENITRYGL</sequence>
<dbReference type="EMBL" id="MELK01000032">
    <property type="protein sequence ID" value="OFW57532.1"/>
    <property type="molecule type" value="Genomic_DNA"/>
</dbReference>
<dbReference type="STRING" id="1797197.A2Y75_10150"/>
<dbReference type="AlphaFoldDB" id="A0A1F2WL25"/>
<dbReference type="PANTHER" id="PTHR42897">
    <property type="entry name" value="PYRUVATE SYNTHASE SUBUNIT PORB"/>
    <property type="match status" value="1"/>
</dbReference>
<accession>A0A1F2WL25</accession>
<organism evidence="3 4">
    <name type="scientific">Candidatus Solincola sediminis</name>
    <dbReference type="NCBI Taxonomy" id="1797199"/>
    <lineage>
        <taxon>Bacteria</taxon>
        <taxon>Bacillati</taxon>
        <taxon>Actinomycetota</taxon>
        <taxon>Candidatus Geothermincolia</taxon>
        <taxon>Candidatus Geothermincolales</taxon>
        <taxon>Candidatus Geothermincolaceae</taxon>
        <taxon>Candidatus Solincola</taxon>
    </lineage>
</organism>